<keyword evidence="1" id="KW-1133">Transmembrane helix</keyword>
<organism evidence="2 3">
    <name type="scientific">Lithospermum erythrorhizon</name>
    <name type="common">Purple gromwell</name>
    <name type="synonym">Lithospermum officinale var. erythrorhizon</name>
    <dbReference type="NCBI Taxonomy" id="34254"/>
    <lineage>
        <taxon>Eukaryota</taxon>
        <taxon>Viridiplantae</taxon>
        <taxon>Streptophyta</taxon>
        <taxon>Embryophyta</taxon>
        <taxon>Tracheophyta</taxon>
        <taxon>Spermatophyta</taxon>
        <taxon>Magnoliopsida</taxon>
        <taxon>eudicotyledons</taxon>
        <taxon>Gunneridae</taxon>
        <taxon>Pentapetalae</taxon>
        <taxon>asterids</taxon>
        <taxon>lamiids</taxon>
        <taxon>Boraginales</taxon>
        <taxon>Boraginaceae</taxon>
        <taxon>Boraginoideae</taxon>
        <taxon>Lithospermeae</taxon>
        <taxon>Lithospermum</taxon>
    </lineage>
</organism>
<evidence type="ECO:0000313" key="2">
    <source>
        <dbReference type="EMBL" id="GAA0187152.1"/>
    </source>
</evidence>
<keyword evidence="1" id="KW-0812">Transmembrane</keyword>
<feature type="transmembrane region" description="Helical" evidence="1">
    <location>
        <begin position="118"/>
        <end position="136"/>
    </location>
</feature>
<feature type="transmembrane region" description="Helical" evidence="1">
    <location>
        <begin position="82"/>
        <end position="103"/>
    </location>
</feature>
<gene>
    <name evidence="2" type="ORF">LIER_34440</name>
</gene>
<dbReference type="Proteomes" id="UP001454036">
    <property type="component" value="Unassembled WGS sequence"/>
</dbReference>
<sequence>MTMPEIENVERTVAHGPPKIIDLDWRGNLCLAFLGGSFLAPAIPHQRERAKALLNFVDGLPASKLNSLMRDKLYRLFTPEGLIHVHGSVLGAIMCGMGMTSYIHVHDALVEKRGVQDVHSHFAALGIGLTSFGLLYHKGPFPIRMATSLKMAIVVGAIGAISFDLIEMMTGGRGQSPIALSIQKQGKGSD</sequence>
<evidence type="ECO:0000313" key="3">
    <source>
        <dbReference type="Proteomes" id="UP001454036"/>
    </source>
</evidence>
<reference evidence="2 3" key="1">
    <citation type="submission" date="2024-01" db="EMBL/GenBank/DDBJ databases">
        <title>The complete chloroplast genome sequence of Lithospermum erythrorhizon: insights into the phylogenetic relationship among Boraginaceae species and the maternal lineages of purple gromwells.</title>
        <authorList>
            <person name="Okada T."/>
            <person name="Watanabe K."/>
        </authorList>
    </citation>
    <scope>NUCLEOTIDE SEQUENCE [LARGE SCALE GENOMIC DNA]</scope>
</reference>
<name>A0AAV3S368_LITER</name>
<protein>
    <submittedName>
        <fullName evidence="2">Uncharacterized protein</fullName>
    </submittedName>
</protein>
<keyword evidence="1" id="KW-0472">Membrane</keyword>
<accession>A0AAV3S368</accession>
<feature type="transmembrane region" description="Helical" evidence="1">
    <location>
        <begin position="148"/>
        <end position="166"/>
    </location>
</feature>
<dbReference type="AlphaFoldDB" id="A0AAV3S368"/>
<dbReference type="EMBL" id="BAABME010014409">
    <property type="protein sequence ID" value="GAA0187152.1"/>
    <property type="molecule type" value="Genomic_DNA"/>
</dbReference>
<comment type="caution">
    <text evidence="2">The sequence shown here is derived from an EMBL/GenBank/DDBJ whole genome shotgun (WGS) entry which is preliminary data.</text>
</comment>
<keyword evidence="3" id="KW-1185">Reference proteome</keyword>
<evidence type="ECO:0000256" key="1">
    <source>
        <dbReference type="SAM" id="Phobius"/>
    </source>
</evidence>
<proteinExistence type="predicted"/>